<evidence type="ECO:0000313" key="3">
    <source>
        <dbReference type="Proteomes" id="UP001359485"/>
    </source>
</evidence>
<evidence type="ECO:0000313" key="2">
    <source>
        <dbReference type="EMBL" id="KAK6626525.1"/>
    </source>
</evidence>
<reference evidence="2 3" key="1">
    <citation type="submission" date="2023-09" db="EMBL/GenBank/DDBJ databases">
        <title>Genomes of two closely related lineages of the louse Polyplax serrata with different host specificities.</title>
        <authorList>
            <person name="Martinu J."/>
            <person name="Tarabai H."/>
            <person name="Stefka J."/>
            <person name="Hypsa V."/>
        </authorList>
    </citation>
    <scope>NUCLEOTIDE SEQUENCE [LARGE SCALE GENOMIC DNA]</scope>
    <source>
        <strain evidence="2">98ZLc_SE</strain>
    </source>
</reference>
<comment type="caution">
    <text evidence="2">The sequence shown here is derived from an EMBL/GenBank/DDBJ whole genome shotgun (WGS) entry which is preliminary data.</text>
</comment>
<keyword evidence="3" id="KW-1185">Reference proteome</keyword>
<dbReference type="EMBL" id="JAWJWF010000045">
    <property type="protein sequence ID" value="KAK6626525.1"/>
    <property type="molecule type" value="Genomic_DNA"/>
</dbReference>
<organism evidence="2 3">
    <name type="scientific">Polyplax serrata</name>
    <name type="common">Common mouse louse</name>
    <dbReference type="NCBI Taxonomy" id="468196"/>
    <lineage>
        <taxon>Eukaryota</taxon>
        <taxon>Metazoa</taxon>
        <taxon>Ecdysozoa</taxon>
        <taxon>Arthropoda</taxon>
        <taxon>Hexapoda</taxon>
        <taxon>Insecta</taxon>
        <taxon>Pterygota</taxon>
        <taxon>Neoptera</taxon>
        <taxon>Paraneoptera</taxon>
        <taxon>Psocodea</taxon>
        <taxon>Troctomorpha</taxon>
        <taxon>Phthiraptera</taxon>
        <taxon>Anoplura</taxon>
        <taxon>Polyplacidae</taxon>
        <taxon>Polyplax</taxon>
    </lineage>
</organism>
<feature type="compositionally biased region" description="Basic and acidic residues" evidence="1">
    <location>
        <begin position="73"/>
        <end position="94"/>
    </location>
</feature>
<name>A0ABR1ARH9_POLSC</name>
<feature type="region of interest" description="Disordered" evidence="1">
    <location>
        <begin position="73"/>
        <end position="96"/>
    </location>
</feature>
<accession>A0ABR1ARH9</accession>
<evidence type="ECO:0000256" key="1">
    <source>
        <dbReference type="SAM" id="MobiDB-lite"/>
    </source>
</evidence>
<dbReference type="Proteomes" id="UP001359485">
    <property type="component" value="Unassembled WGS sequence"/>
</dbReference>
<protein>
    <submittedName>
        <fullName evidence="2">Uncharacterized protein</fullName>
    </submittedName>
</protein>
<proteinExistence type="predicted"/>
<gene>
    <name evidence="2" type="ORF">RUM44_008998</name>
</gene>
<sequence>MEKRRLYVTLPRPSNRTSYHSQNPMNMVSFHNIQSSGKKSTANGNIHEAAFVVSRGEQQNERTMDMGQGMLRDNMKESNESGCRETKRARKSENESFTCSQLTLTTSYEGNNNNNNNNNYSYNKSQRYEANRGGKDCLGRDCHDTADGAEDVTITKCTCWNCEKKKRGTSLTNRCVYQTIAKKIRFLPAREKLTKEVTNKNALQANKKFKLMKTLSSYTISNSSLQDLDESEFTSSELAYIMGQMKYGEVQV</sequence>